<dbReference type="CDD" id="cd16833">
    <property type="entry name" value="YfiH"/>
    <property type="match status" value="1"/>
</dbReference>
<keyword evidence="3" id="KW-0808">Transferase</keyword>
<evidence type="ECO:0000256" key="3">
    <source>
        <dbReference type="ARBA" id="ARBA00022679"/>
    </source>
</evidence>
<dbReference type="EMBL" id="CP014229">
    <property type="protein sequence ID" value="AMD90223.1"/>
    <property type="molecule type" value="Genomic_DNA"/>
</dbReference>
<dbReference type="SUPFAM" id="SSF64438">
    <property type="entry name" value="CNF1/YfiH-like putative cysteine hydrolases"/>
    <property type="match status" value="1"/>
</dbReference>
<dbReference type="RefSeq" id="WP_062252683.1">
    <property type="nucleotide sequence ID" value="NZ_CP014229.1"/>
</dbReference>
<evidence type="ECO:0000313" key="9">
    <source>
        <dbReference type="EMBL" id="AMD90223.1"/>
    </source>
</evidence>
<dbReference type="KEGG" id="dfi:AXF13_08860"/>
<organism evidence="9 10">
    <name type="scientific">Desulfovibrio fairfieldensis</name>
    <dbReference type="NCBI Taxonomy" id="44742"/>
    <lineage>
        <taxon>Bacteria</taxon>
        <taxon>Pseudomonadati</taxon>
        <taxon>Thermodesulfobacteriota</taxon>
        <taxon>Desulfovibrionia</taxon>
        <taxon>Desulfovibrionales</taxon>
        <taxon>Desulfovibrionaceae</taxon>
        <taxon>Desulfovibrio</taxon>
    </lineage>
</organism>
<evidence type="ECO:0000256" key="1">
    <source>
        <dbReference type="ARBA" id="ARBA00000553"/>
    </source>
</evidence>
<reference evidence="10" key="1">
    <citation type="submission" date="2016-02" db="EMBL/GenBank/DDBJ databases">
        <authorList>
            <person name="Holder M.E."/>
            <person name="Ajami N.J."/>
            <person name="Petrosino J.F."/>
        </authorList>
    </citation>
    <scope>NUCLEOTIDE SEQUENCE [LARGE SCALE GENOMIC DNA]</scope>
    <source>
        <strain evidence="10">CCUG 45958</strain>
    </source>
</reference>
<name>A0A0X8JKT7_9BACT</name>
<dbReference type="AlphaFoldDB" id="A0A0X8JKT7"/>
<dbReference type="InterPro" id="IPR038371">
    <property type="entry name" value="Cu_polyphenol_OxRdtase_sf"/>
</dbReference>
<dbReference type="STRING" id="44742.AXF13_08860"/>
<dbReference type="InterPro" id="IPR003730">
    <property type="entry name" value="Cu_polyphenol_OxRdtase"/>
</dbReference>
<evidence type="ECO:0000256" key="7">
    <source>
        <dbReference type="ARBA" id="ARBA00048968"/>
    </source>
</evidence>
<keyword evidence="5" id="KW-0862">Zinc</keyword>
<proteinExistence type="inferred from homology"/>
<evidence type="ECO:0000256" key="6">
    <source>
        <dbReference type="ARBA" id="ARBA00047989"/>
    </source>
</evidence>
<dbReference type="PANTHER" id="PTHR30616:SF3">
    <property type="entry name" value="PURINE NUCLEOSIDE PHOSPHORYLASE"/>
    <property type="match status" value="1"/>
</dbReference>
<evidence type="ECO:0000256" key="5">
    <source>
        <dbReference type="ARBA" id="ARBA00022833"/>
    </source>
</evidence>
<evidence type="ECO:0000313" key="10">
    <source>
        <dbReference type="Proteomes" id="UP000069241"/>
    </source>
</evidence>
<keyword evidence="4" id="KW-0479">Metal-binding</keyword>
<comment type="catalytic activity">
    <reaction evidence="8">
        <text>S-methyl-5'-thioadenosine + phosphate = 5-(methylsulfanyl)-alpha-D-ribose 1-phosphate + adenine</text>
        <dbReference type="Rhea" id="RHEA:11852"/>
        <dbReference type="ChEBI" id="CHEBI:16708"/>
        <dbReference type="ChEBI" id="CHEBI:17509"/>
        <dbReference type="ChEBI" id="CHEBI:43474"/>
        <dbReference type="ChEBI" id="CHEBI:58533"/>
        <dbReference type="EC" id="2.4.2.28"/>
    </reaction>
    <physiologicalReaction direction="left-to-right" evidence="8">
        <dbReference type="Rhea" id="RHEA:11853"/>
    </physiologicalReaction>
</comment>
<sequence>MSVSYIPFQFPGLENVRCAFQVRAAIPGGVYRNGYDGGNISFSTEDDPDIVTGNRRDLLAALQPHGLTAWAELNQVHGDVLLFEPEAVACETRSTADGDGMAVSRPGLGLLIKTADCQPILLAHKSGRYVAALHAGWRGNRCDFPGTGVARFCARYDLKPCDLLAVRGPSLGPGRAEFVNFEREWSDDFRPWFDPATRTMDLWGLTRRQLQQAGLPERQIYGLDLCTASNNGQFFSYRREKRSGRQASLIWTTA</sequence>
<keyword evidence="10" id="KW-1185">Reference proteome</keyword>
<protein>
    <submittedName>
        <fullName evidence="9">Multicopper polyphenol oxidase</fullName>
    </submittedName>
</protein>
<evidence type="ECO:0000256" key="2">
    <source>
        <dbReference type="ARBA" id="ARBA00007353"/>
    </source>
</evidence>
<comment type="similarity">
    <text evidence="2">Belongs to the purine nucleoside phosphorylase YfiH/LACC1 family.</text>
</comment>
<comment type="catalytic activity">
    <reaction evidence="1">
        <text>inosine + phosphate = alpha-D-ribose 1-phosphate + hypoxanthine</text>
        <dbReference type="Rhea" id="RHEA:27646"/>
        <dbReference type="ChEBI" id="CHEBI:17368"/>
        <dbReference type="ChEBI" id="CHEBI:17596"/>
        <dbReference type="ChEBI" id="CHEBI:43474"/>
        <dbReference type="ChEBI" id="CHEBI:57720"/>
        <dbReference type="EC" id="2.4.2.1"/>
    </reaction>
    <physiologicalReaction direction="left-to-right" evidence="1">
        <dbReference type="Rhea" id="RHEA:27647"/>
    </physiologicalReaction>
</comment>
<dbReference type="Pfam" id="PF02578">
    <property type="entry name" value="Cu-oxidase_4"/>
    <property type="match status" value="1"/>
</dbReference>
<dbReference type="Gene3D" id="3.60.140.10">
    <property type="entry name" value="CNF1/YfiH-like putative cysteine hydrolases"/>
    <property type="match status" value="1"/>
</dbReference>
<gene>
    <name evidence="9" type="ORF">AXF13_08860</name>
</gene>
<comment type="catalytic activity">
    <reaction evidence="6">
        <text>adenosine + H2O + H(+) = inosine + NH4(+)</text>
        <dbReference type="Rhea" id="RHEA:24408"/>
        <dbReference type="ChEBI" id="CHEBI:15377"/>
        <dbReference type="ChEBI" id="CHEBI:15378"/>
        <dbReference type="ChEBI" id="CHEBI:16335"/>
        <dbReference type="ChEBI" id="CHEBI:17596"/>
        <dbReference type="ChEBI" id="CHEBI:28938"/>
        <dbReference type="EC" id="3.5.4.4"/>
    </reaction>
    <physiologicalReaction direction="left-to-right" evidence="6">
        <dbReference type="Rhea" id="RHEA:24409"/>
    </physiologicalReaction>
</comment>
<dbReference type="Proteomes" id="UP000069241">
    <property type="component" value="Chromosome"/>
</dbReference>
<dbReference type="InterPro" id="IPR011324">
    <property type="entry name" value="Cytotoxic_necrot_fac-like_cat"/>
</dbReference>
<comment type="catalytic activity">
    <reaction evidence="7">
        <text>adenosine + phosphate = alpha-D-ribose 1-phosphate + adenine</text>
        <dbReference type="Rhea" id="RHEA:27642"/>
        <dbReference type="ChEBI" id="CHEBI:16335"/>
        <dbReference type="ChEBI" id="CHEBI:16708"/>
        <dbReference type="ChEBI" id="CHEBI:43474"/>
        <dbReference type="ChEBI" id="CHEBI:57720"/>
        <dbReference type="EC" id="2.4.2.1"/>
    </reaction>
    <physiologicalReaction direction="left-to-right" evidence="7">
        <dbReference type="Rhea" id="RHEA:27643"/>
    </physiologicalReaction>
</comment>
<accession>A0A0X8JKT7</accession>
<evidence type="ECO:0000256" key="4">
    <source>
        <dbReference type="ARBA" id="ARBA00022723"/>
    </source>
</evidence>
<evidence type="ECO:0000256" key="8">
    <source>
        <dbReference type="ARBA" id="ARBA00049893"/>
    </source>
</evidence>
<dbReference type="GO" id="GO:0017061">
    <property type="term" value="F:S-methyl-5-thioadenosine phosphorylase activity"/>
    <property type="evidence" value="ECO:0007669"/>
    <property type="project" value="UniProtKB-EC"/>
</dbReference>
<dbReference type="GO" id="GO:0005507">
    <property type="term" value="F:copper ion binding"/>
    <property type="evidence" value="ECO:0007669"/>
    <property type="project" value="TreeGrafter"/>
</dbReference>
<dbReference type="PANTHER" id="PTHR30616">
    <property type="entry name" value="UNCHARACTERIZED PROTEIN YFIH"/>
    <property type="match status" value="1"/>
</dbReference>